<evidence type="ECO:0000256" key="1">
    <source>
        <dbReference type="ARBA" id="ARBA00013194"/>
    </source>
</evidence>
<keyword evidence="4" id="KW-0732">Signal</keyword>
<dbReference type="Proteomes" id="UP001606099">
    <property type="component" value="Unassembled WGS sequence"/>
</dbReference>
<sequence length="314" mass="33772">MAPHLQRSALLSLATLAGLLCAAPLAAAQTQAQKPPRTGADVLAQAPAEHWCDVAPDNLLVMTLPQGRVLIELAERFAPQHVANIRALARNHYWDGLSVLRVQDNYVAQWGDPNDEDATKARPKAGARAKLPAEFSLPLAGLPLTPLRDVDGWAPVAGHVEGFQVAANPQSGRAWLAHCYGVVGAGRGDTVDSSTGAELYAMLTPARGLDLNITVVGRVLQGMHWLAALPRGTGAMGFYASPEQHTTIQHIRLSSSLPEAERPRLQVLRSDSSSWQEWLQTRRQRGGWFVHSPGYVDLCSASAPVREAPPTAQP</sequence>
<dbReference type="InterPro" id="IPR044665">
    <property type="entry name" value="E_coli_cyclophilin_A-like"/>
</dbReference>
<name>A0ABW7FY37_9BURK</name>
<dbReference type="EMBL" id="JBIGHZ010000005">
    <property type="protein sequence ID" value="MFG6449227.1"/>
    <property type="molecule type" value="Genomic_DNA"/>
</dbReference>
<feature type="chain" id="PRO_5045183922" description="peptidylprolyl isomerase" evidence="4">
    <location>
        <begin position="23"/>
        <end position="314"/>
    </location>
</feature>
<evidence type="ECO:0000256" key="3">
    <source>
        <dbReference type="ARBA" id="ARBA00023235"/>
    </source>
</evidence>
<dbReference type="PANTHER" id="PTHR43246">
    <property type="entry name" value="PEPTIDYL-PROLYL CIS-TRANS ISOMERASE CYP38, CHLOROPLASTIC"/>
    <property type="match status" value="1"/>
</dbReference>
<protein>
    <recommendedName>
        <fullName evidence="1">peptidylprolyl isomerase</fullName>
        <ecNumber evidence="1">5.2.1.8</ecNumber>
    </recommendedName>
</protein>
<evidence type="ECO:0000259" key="5">
    <source>
        <dbReference type="PROSITE" id="PS50072"/>
    </source>
</evidence>
<keyword evidence="2" id="KW-0697">Rotamase</keyword>
<dbReference type="GO" id="GO:0003755">
    <property type="term" value="F:peptidyl-prolyl cis-trans isomerase activity"/>
    <property type="evidence" value="ECO:0007669"/>
    <property type="project" value="UniProtKB-EC"/>
</dbReference>
<feature type="domain" description="PPIase cyclophilin-type" evidence="5">
    <location>
        <begin position="65"/>
        <end position="253"/>
    </location>
</feature>
<dbReference type="InterPro" id="IPR002130">
    <property type="entry name" value="Cyclophilin-type_PPIase_dom"/>
</dbReference>
<evidence type="ECO:0000313" key="6">
    <source>
        <dbReference type="EMBL" id="MFG6449227.1"/>
    </source>
</evidence>
<dbReference type="InterPro" id="IPR029000">
    <property type="entry name" value="Cyclophilin-like_dom_sf"/>
</dbReference>
<evidence type="ECO:0000256" key="2">
    <source>
        <dbReference type="ARBA" id="ARBA00023110"/>
    </source>
</evidence>
<dbReference type="EC" id="5.2.1.8" evidence="1"/>
<dbReference type="SUPFAM" id="SSF50891">
    <property type="entry name" value="Cyclophilin-like"/>
    <property type="match status" value="1"/>
</dbReference>
<proteinExistence type="predicted"/>
<dbReference type="Pfam" id="PF00160">
    <property type="entry name" value="Pro_isomerase"/>
    <property type="match status" value="1"/>
</dbReference>
<evidence type="ECO:0000256" key="4">
    <source>
        <dbReference type="SAM" id="SignalP"/>
    </source>
</evidence>
<comment type="caution">
    <text evidence="6">The sequence shown here is derived from an EMBL/GenBank/DDBJ whole genome shotgun (WGS) entry which is preliminary data.</text>
</comment>
<dbReference type="PROSITE" id="PS50072">
    <property type="entry name" value="CSA_PPIASE_2"/>
    <property type="match status" value="1"/>
</dbReference>
<feature type="signal peptide" evidence="4">
    <location>
        <begin position="1"/>
        <end position="22"/>
    </location>
</feature>
<keyword evidence="7" id="KW-1185">Reference proteome</keyword>
<reference evidence="6 7" key="1">
    <citation type="submission" date="2024-08" db="EMBL/GenBank/DDBJ databases">
        <authorList>
            <person name="Lu H."/>
        </authorList>
    </citation>
    <scope>NUCLEOTIDE SEQUENCE [LARGE SCALE GENOMIC DNA]</scope>
    <source>
        <strain evidence="6 7">BYS180W</strain>
    </source>
</reference>
<evidence type="ECO:0000313" key="7">
    <source>
        <dbReference type="Proteomes" id="UP001606099"/>
    </source>
</evidence>
<dbReference type="Gene3D" id="2.40.100.10">
    <property type="entry name" value="Cyclophilin-like"/>
    <property type="match status" value="1"/>
</dbReference>
<gene>
    <name evidence="6" type="ORF">ACG0Z6_13395</name>
</gene>
<organism evidence="6 7">
    <name type="scientific">Roseateles rivi</name>
    <dbReference type="NCBI Taxonomy" id="3299028"/>
    <lineage>
        <taxon>Bacteria</taxon>
        <taxon>Pseudomonadati</taxon>
        <taxon>Pseudomonadota</taxon>
        <taxon>Betaproteobacteria</taxon>
        <taxon>Burkholderiales</taxon>
        <taxon>Sphaerotilaceae</taxon>
        <taxon>Roseateles</taxon>
    </lineage>
</organism>
<keyword evidence="3 6" id="KW-0413">Isomerase</keyword>
<accession>A0ABW7FY37</accession>